<feature type="domain" description="FAD dependent oxidoreductase" evidence="2">
    <location>
        <begin position="37"/>
        <end position="390"/>
    </location>
</feature>
<evidence type="ECO:0000256" key="1">
    <source>
        <dbReference type="ARBA" id="ARBA00023002"/>
    </source>
</evidence>
<reference evidence="3 4" key="1">
    <citation type="submission" date="2020-06" db="EMBL/GenBank/DDBJ databases">
        <title>Genome sequence of 2 isolates from Red Sea Mangroves.</title>
        <authorList>
            <person name="Sefrji F."/>
            <person name="Michoud G."/>
            <person name="Merlino G."/>
            <person name="Daffonchio D."/>
        </authorList>
    </citation>
    <scope>NUCLEOTIDE SEQUENCE [LARGE SCALE GENOMIC DNA]</scope>
    <source>
        <strain evidence="3 4">R1DC25</strain>
    </source>
</reference>
<dbReference type="GO" id="GO:0016491">
    <property type="term" value="F:oxidoreductase activity"/>
    <property type="evidence" value="ECO:0007669"/>
    <property type="project" value="UniProtKB-KW"/>
</dbReference>
<accession>A0A7S8C3X4</accession>
<dbReference type="AlphaFoldDB" id="A0A7S8C3X4"/>
<dbReference type="KEGG" id="kmn:HW532_09500"/>
<dbReference type="GO" id="GO:0005737">
    <property type="term" value="C:cytoplasm"/>
    <property type="evidence" value="ECO:0007669"/>
    <property type="project" value="TreeGrafter"/>
</dbReference>
<dbReference type="EMBL" id="CP058214">
    <property type="protein sequence ID" value="QPC42902.1"/>
    <property type="molecule type" value="Genomic_DNA"/>
</dbReference>
<dbReference type="PANTHER" id="PTHR13847">
    <property type="entry name" value="SARCOSINE DEHYDROGENASE-RELATED"/>
    <property type="match status" value="1"/>
</dbReference>
<dbReference type="InterPro" id="IPR036188">
    <property type="entry name" value="FAD/NAD-bd_sf"/>
</dbReference>
<dbReference type="SUPFAM" id="SSF51905">
    <property type="entry name" value="FAD/NAD(P)-binding domain"/>
    <property type="match status" value="1"/>
</dbReference>
<keyword evidence="1" id="KW-0560">Oxidoreductase</keyword>
<sequence length="438" mass="47012">MKATDRIDPGMDGVIWASTAREPRKPHAPLDADREADLAVIGAGYCGLSVALGAARRGLDVVVLEAGSVGNGASGRNGGFAVPHFPGAMTPSHVSALLGKRKGEALTALVGEGPSRVMDEIARYQIACDAEQNGWIQPAHSQKALALVRKVYEDWRAFGADVEWLDRDAVQGTLGAPCYLGGWRRANGAMVNPYALALGLARAAVNEGAAIHERSAATAIGRDGRRAVVEANGHRVRARKVVMATNGYTDALAGAVDRSVIPVHLFHTVTTPLSAEQSGAIMRDRICFTDIRKSGGFGRFDRDGRLISGGAVFALGNGRRIGTAHVKRRMAELFPGLGPVEVETYWEGYCALTPEFLPRVQVLDRDVYSILGFSTRGVSLAQNIGRVFAEFVAESRTLDDVPLEVTEGTRTVPWQGVKRFAGRCIFPVYKAMDRYGLT</sequence>
<dbReference type="RefSeq" id="WP_213164142.1">
    <property type="nucleotide sequence ID" value="NZ_CP058214.1"/>
</dbReference>
<dbReference type="Gene3D" id="3.50.50.60">
    <property type="entry name" value="FAD/NAD(P)-binding domain"/>
    <property type="match status" value="1"/>
</dbReference>
<dbReference type="Gene3D" id="3.30.9.10">
    <property type="entry name" value="D-Amino Acid Oxidase, subunit A, domain 2"/>
    <property type="match status" value="1"/>
</dbReference>
<dbReference type="PANTHER" id="PTHR13847:SF281">
    <property type="entry name" value="FAD DEPENDENT OXIDOREDUCTASE DOMAIN-CONTAINING PROTEIN"/>
    <property type="match status" value="1"/>
</dbReference>
<dbReference type="InterPro" id="IPR006076">
    <property type="entry name" value="FAD-dep_OxRdtase"/>
</dbReference>
<protein>
    <submittedName>
        <fullName evidence="3">FAD-binding oxidoreductase</fullName>
    </submittedName>
</protein>
<dbReference type="Proteomes" id="UP000593594">
    <property type="component" value="Chromosome"/>
</dbReference>
<keyword evidence="4" id="KW-1185">Reference proteome</keyword>
<evidence type="ECO:0000313" key="3">
    <source>
        <dbReference type="EMBL" id="QPC42902.1"/>
    </source>
</evidence>
<organism evidence="3 4">
    <name type="scientific">Kaustia mangrovi</name>
    <dbReference type="NCBI Taxonomy" id="2593653"/>
    <lineage>
        <taxon>Bacteria</taxon>
        <taxon>Pseudomonadati</taxon>
        <taxon>Pseudomonadota</taxon>
        <taxon>Alphaproteobacteria</taxon>
        <taxon>Hyphomicrobiales</taxon>
        <taxon>Parvibaculaceae</taxon>
        <taxon>Kaustia</taxon>
    </lineage>
</organism>
<proteinExistence type="predicted"/>
<evidence type="ECO:0000259" key="2">
    <source>
        <dbReference type="Pfam" id="PF01266"/>
    </source>
</evidence>
<evidence type="ECO:0000313" key="4">
    <source>
        <dbReference type="Proteomes" id="UP000593594"/>
    </source>
</evidence>
<dbReference type="Pfam" id="PF01266">
    <property type="entry name" value="DAO"/>
    <property type="match status" value="1"/>
</dbReference>
<name>A0A7S8C3X4_9HYPH</name>
<gene>
    <name evidence="3" type="ORF">HW532_09500</name>
</gene>